<reference evidence="3" key="1">
    <citation type="journal article" date="2020" name="Stud. Mycol.">
        <title>101 Dothideomycetes genomes: a test case for predicting lifestyles and emergence of pathogens.</title>
        <authorList>
            <person name="Haridas S."/>
            <person name="Albert R."/>
            <person name="Binder M."/>
            <person name="Bloem J."/>
            <person name="Labutti K."/>
            <person name="Salamov A."/>
            <person name="Andreopoulos B."/>
            <person name="Baker S."/>
            <person name="Barry K."/>
            <person name="Bills G."/>
            <person name="Bluhm B."/>
            <person name="Cannon C."/>
            <person name="Castanera R."/>
            <person name="Culley D."/>
            <person name="Daum C."/>
            <person name="Ezra D."/>
            <person name="Gonzalez J."/>
            <person name="Henrissat B."/>
            <person name="Kuo A."/>
            <person name="Liang C."/>
            <person name="Lipzen A."/>
            <person name="Lutzoni F."/>
            <person name="Magnuson J."/>
            <person name="Mondo S."/>
            <person name="Nolan M."/>
            <person name="Ohm R."/>
            <person name="Pangilinan J."/>
            <person name="Park H.-J."/>
            <person name="Ramirez L."/>
            <person name="Alfaro M."/>
            <person name="Sun H."/>
            <person name="Tritt A."/>
            <person name="Yoshinaga Y."/>
            <person name="Zwiers L.-H."/>
            <person name="Turgeon B."/>
            <person name="Goodwin S."/>
            <person name="Spatafora J."/>
            <person name="Crous P."/>
            <person name="Grigoriev I."/>
        </authorList>
    </citation>
    <scope>NUCLEOTIDE SEQUENCE</scope>
    <source>
        <strain evidence="3">Tuck. ex Michener</strain>
    </source>
</reference>
<proteinExistence type="predicted"/>
<keyword evidence="4" id="KW-1185">Reference proteome</keyword>
<feature type="signal peptide" evidence="2">
    <location>
        <begin position="1"/>
        <end position="31"/>
    </location>
</feature>
<name>A0A6A6H8N2_VIRVR</name>
<evidence type="ECO:0000256" key="1">
    <source>
        <dbReference type="SAM" id="MobiDB-lite"/>
    </source>
</evidence>
<organism evidence="3 4">
    <name type="scientific">Viridothelium virens</name>
    <name type="common">Speckled blister lichen</name>
    <name type="synonym">Trypethelium virens</name>
    <dbReference type="NCBI Taxonomy" id="1048519"/>
    <lineage>
        <taxon>Eukaryota</taxon>
        <taxon>Fungi</taxon>
        <taxon>Dikarya</taxon>
        <taxon>Ascomycota</taxon>
        <taxon>Pezizomycotina</taxon>
        <taxon>Dothideomycetes</taxon>
        <taxon>Dothideomycetes incertae sedis</taxon>
        <taxon>Trypetheliales</taxon>
        <taxon>Trypetheliaceae</taxon>
        <taxon>Viridothelium</taxon>
    </lineage>
</organism>
<accession>A0A6A6H8N2</accession>
<evidence type="ECO:0000313" key="3">
    <source>
        <dbReference type="EMBL" id="KAF2234484.1"/>
    </source>
</evidence>
<gene>
    <name evidence="3" type="ORF">EV356DRAFT_152127</name>
</gene>
<dbReference type="EMBL" id="ML991798">
    <property type="protein sequence ID" value="KAF2234484.1"/>
    <property type="molecule type" value="Genomic_DNA"/>
</dbReference>
<evidence type="ECO:0000256" key="2">
    <source>
        <dbReference type="SAM" id="SignalP"/>
    </source>
</evidence>
<feature type="compositionally biased region" description="Low complexity" evidence="1">
    <location>
        <begin position="41"/>
        <end position="55"/>
    </location>
</feature>
<keyword evidence="2" id="KW-0732">Signal</keyword>
<feature type="region of interest" description="Disordered" evidence="1">
    <location>
        <begin position="40"/>
        <end position="65"/>
    </location>
</feature>
<evidence type="ECO:0000313" key="4">
    <source>
        <dbReference type="Proteomes" id="UP000800092"/>
    </source>
</evidence>
<sequence length="112" mass="12230">MPHYSQLPRTRPLIHFILLSVLACGIHRALLRDDSGACAQSSVSSETSRSPSPTSHFQLSSRAASSVDDIDCRIVIKQPKLSPFSVLHSANVPKHSQTITKHIFVGVKEGDE</sequence>
<protein>
    <submittedName>
        <fullName evidence="3">Uncharacterized protein</fullName>
    </submittedName>
</protein>
<dbReference type="Proteomes" id="UP000800092">
    <property type="component" value="Unassembled WGS sequence"/>
</dbReference>
<feature type="chain" id="PRO_5025364620" evidence="2">
    <location>
        <begin position="32"/>
        <end position="112"/>
    </location>
</feature>
<dbReference type="AlphaFoldDB" id="A0A6A6H8N2"/>